<dbReference type="RefSeq" id="WP_116480590.1">
    <property type="nucleotide sequence ID" value="NZ_QEKV01000014.1"/>
</dbReference>
<dbReference type="AlphaFoldDB" id="A0A2U1DMS7"/>
<reference evidence="1 2" key="1">
    <citation type="submission" date="2018-04" db="EMBL/GenBank/DDBJ databases">
        <title>Genomic Encyclopedia of Type Strains, Phase IV (KMG-IV): sequencing the most valuable type-strain genomes for metagenomic binning, comparative biology and taxonomic classification.</title>
        <authorList>
            <person name="Goeker M."/>
        </authorList>
    </citation>
    <scope>NUCLEOTIDE SEQUENCE [LARGE SCALE GENOMIC DNA]</scope>
    <source>
        <strain evidence="1 2">DSM 20705</strain>
    </source>
</reference>
<organism evidence="1 2">
    <name type="scientific">Ezakiella coagulans</name>
    <dbReference type="NCBI Taxonomy" id="46507"/>
    <lineage>
        <taxon>Bacteria</taxon>
        <taxon>Bacillati</taxon>
        <taxon>Bacillota</taxon>
        <taxon>Tissierellia</taxon>
        <taxon>Ezakiella</taxon>
    </lineage>
</organism>
<sequence>MKISKEKIFRLMLVLFFTINLSSCLNSNDKTINKEKDEISLTVNIYDEKQETFKELVTTQDQQRKILEQLNELNKDSSLYDSNNQYLGLDNAYSEGTYLIKVHDNKEYEIEIGDDDSLSTDNKYWYNIKSKNKDKEGIYKTSYNLKEIIDKIIFGEDK</sequence>
<proteinExistence type="predicted"/>
<protein>
    <submittedName>
        <fullName evidence="1">Uncharacterized protein</fullName>
    </submittedName>
</protein>
<keyword evidence="2" id="KW-1185">Reference proteome</keyword>
<comment type="caution">
    <text evidence="1">The sequence shown here is derived from an EMBL/GenBank/DDBJ whole genome shotgun (WGS) entry which is preliminary data.</text>
</comment>
<name>A0A2U1DMS7_9FIRM</name>
<dbReference type="Proteomes" id="UP000245793">
    <property type="component" value="Unassembled WGS sequence"/>
</dbReference>
<gene>
    <name evidence="1" type="ORF">C7381_11419</name>
</gene>
<dbReference type="EMBL" id="QEKV01000014">
    <property type="protein sequence ID" value="PVY88842.1"/>
    <property type="molecule type" value="Genomic_DNA"/>
</dbReference>
<evidence type="ECO:0000313" key="2">
    <source>
        <dbReference type="Proteomes" id="UP000245793"/>
    </source>
</evidence>
<accession>A0A2U1DMS7</accession>
<evidence type="ECO:0000313" key="1">
    <source>
        <dbReference type="EMBL" id="PVY88842.1"/>
    </source>
</evidence>